<name>A0ACC0U0I5_9AGAM</name>
<dbReference type="Proteomes" id="UP001207468">
    <property type="component" value="Unassembled WGS sequence"/>
</dbReference>
<accession>A0ACC0U0I5</accession>
<gene>
    <name evidence="1" type="ORF">F5148DRAFT_393560</name>
</gene>
<sequence>MYADGQTSDGVSRRRRPKTVQGRNHINPHLFLARPIGACCLPFRTLHVDEHAEVREFRASFLQSRSSGGNRTKLEAWRGWSRHVHRARVHDRVRRPVTPTLNPAVYLHLWMTLTRIVTMPRKSCREPSAGFALRHACRTYVFCGVRGSRMEPRNASVTVLWLWVTISLRTTNALVFVLLSRLNHGLIWVMLLLCAAAATTTGRSRLALPCWEGGECPPSFLARSSAFVSLSNAA</sequence>
<dbReference type="EMBL" id="JAGFNK010000252">
    <property type="protein sequence ID" value="KAI9455378.1"/>
    <property type="molecule type" value="Genomic_DNA"/>
</dbReference>
<proteinExistence type="predicted"/>
<reference evidence="1" key="1">
    <citation type="submission" date="2021-03" db="EMBL/GenBank/DDBJ databases">
        <title>Evolutionary priming and transition to the ectomycorrhizal habit in an iconic lineage of mushroom-forming fungi: is preadaptation a requirement?</title>
        <authorList>
            <consortium name="DOE Joint Genome Institute"/>
            <person name="Looney B.P."/>
            <person name="Miyauchi S."/>
            <person name="Morin E."/>
            <person name="Drula E."/>
            <person name="Courty P.E."/>
            <person name="Chicoki N."/>
            <person name="Fauchery L."/>
            <person name="Kohler A."/>
            <person name="Kuo A."/>
            <person name="LaButti K."/>
            <person name="Pangilinan J."/>
            <person name="Lipzen A."/>
            <person name="Riley R."/>
            <person name="Andreopoulos W."/>
            <person name="He G."/>
            <person name="Johnson J."/>
            <person name="Barry K.W."/>
            <person name="Grigoriev I.V."/>
            <person name="Nagy L."/>
            <person name="Hibbett D."/>
            <person name="Henrissat B."/>
            <person name="Matheny P.B."/>
            <person name="Labbe J."/>
            <person name="Martin A.F."/>
        </authorList>
    </citation>
    <scope>NUCLEOTIDE SEQUENCE</scope>
    <source>
        <strain evidence="1">BPL698</strain>
    </source>
</reference>
<evidence type="ECO:0000313" key="1">
    <source>
        <dbReference type="EMBL" id="KAI9455378.1"/>
    </source>
</evidence>
<evidence type="ECO:0000313" key="2">
    <source>
        <dbReference type="Proteomes" id="UP001207468"/>
    </source>
</evidence>
<organism evidence="1 2">
    <name type="scientific">Russula earlei</name>
    <dbReference type="NCBI Taxonomy" id="71964"/>
    <lineage>
        <taxon>Eukaryota</taxon>
        <taxon>Fungi</taxon>
        <taxon>Dikarya</taxon>
        <taxon>Basidiomycota</taxon>
        <taxon>Agaricomycotina</taxon>
        <taxon>Agaricomycetes</taxon>
        <taxon>Russulales</taxon>
        <taxon>Russulaceae</taxon>
        <taxon>Russula</taxon>
    </lineage>
</organism>
<protein>
    <submittedName>
        <fullName evidence="1">Uncharacterized protein</fullName>
    </submittedName>
</protein>
<keyword evidence="2" id="KW-1185">Reference proteome</keyword>
<comment type="caution">
    <text evidence="1">The sequence shown here is derived from an EMBL/GenBank/DDBJ whole genome shotgun (WGS) entry which is preliminary data.</text>
</comment>